<accession>A0A967EUW6</accession>
<sequence length="45" mass="5251">MTYQGYEFEKTAPRRWYVTSKKFGNVCGPFKTRKGALEYIAKIDA</sequence>
<reference evidence="1" key="1">
    <citation type="submission" date="2020-03" db="EMBL/GenBank/DDBJ databases">
        <title>Genome of Pelagibius litoralis DSM 21314T.</title>
        <authorList>
            <person name="Wang G."/>
        </authorList>
    </citation>
    <scope>NUCLEOTIDE SEQUENCE</scope>
    <source>
        <strain evidence="1">DSM 21314</strain>
    </source>
</reference>
<keyword evidence="2" id="KW-1185">Reference proteome</keyword>
<protein>
    <submittedName>
        <fullName evidence="1">Uncharacterized protein</fullName>
    </submittedName>
</protein>
<evidence type="ECO:0000313" key="1">
    <source>
        <dbReference type="EMBL" id="NIA67806.1"/>
    </source>
</evidence>
<name>A0A967EUW6_9PROT</name>
<comment type="caution">
    <text evidence="1">The sequence shown here is derived from an EMBL/GenBank/DDBJ whole genome shotgun (WGS) entry which is preliminary data.</text>
</comment>
<gene>
    <name evidence="1" type="ORF">HBA54_04310</name>
</gene>
<dbReference type="AlphaFoldDB" id="A0A967EUW6"/>
<dbReference type="Proteomes" id="UP000761264">
    <property type="component" value="Unassembled WGS sequence"/>
</dbReference>
<evidence type="ECO:0000313" key="2">
    <source>
        <dbReference type="Proteomes" id="UP000761264"/>
    </source>
</evidence>
<proteinExistence type="predicted"/>
<dbReference type="EMBL" id="JAAQPH010000002">
    <property type="protein sequence ID" value="NIA67806.1"/>
    <property type="molecule type" value="Genomic_DNA"/>
</dbReference>
<dbReference type="RefSeq" id="WP_167221708.1">
    <property type="nucleotide sequence ID" value="NZ_JAAQPH010000002.1"/>
</dbReference>
<organism evidence="1 2">
    <name type="scientific">Pelagibius litoralis</name>
    <dbReference type="NCBI Taxonomy" id="374515"/>
    <lineage>
        <taxon>Bacteria</taxon>
        <taxon>Pseudomonadati</taxon>
        <taxon>Pseudomonadota</taxon>
        <taxon>Alphaproteobacteria</taxon>
        <taxon>Rhodospirillales</taxon>
        <taxon>Rhodovibrionaceae</taxon>
        <taxon>Pelagibius</taxon>
    </lineage>
</organism>